<evidence type="ECO:0000256" key="1">
    <source>
        <dbReference type="ARBA" id="ARBA00001713"/>
    </source>
</evidence>
<evidence type="ECO:0000313" key="7">
    <source>
        <dbReference type="Proteomes" id="UP000247389"/>
    </source>
</evidence>
<evidence type="ECO:0000313" key="8">
    <source>
        <dbReference type="Proteomes" id="UP000295758"/>
    </source>
</evidence>
<dbReference type="EMBL" id="SOAA01000038">
    <property type="protein sequence ID" value="TDS26171.1"/>
    <property type="molecule type" value="Genomic_DNA"/>
</dbReference>
<sequence>MKAKRLTGEKAAEYIEDGMIIGLGTGSTAYYAVKKVGELVRDGLKIKAVPTSKETAELAAAEGINLVELADVEGLDLTIDGADEVDPDFNLIKGGGGALLREKIVASATDKLVIVVDESKLVEHLGAFPLPVEVTPFSWQYTQRMIEKFSCSSEIRRKDGEIFVTDNGNYILDCDFGQIEDPLKISVELNKLPGVVENGIFAEMAEIVVVGYNDGHIEVLDKE</sequence>
<keyword evidence="2 3" id="KW-0413">Isomerase</keyword>
<dbReference type="FunFam" id="3.40.50.1360:FF:000001">
    <property type="entry name" value="Ribose-5-phosphate isomerase A"/>
    <property type="match status" value="1"/>
</dbReference>
<feature type="active site" description="Proton acceptor" evidence="3">
    <location>
        <position position="102"/>
    </location>
</feature>
<dbReference type="PANTHER" id="PTHR43748:SF3">
    <property type="entry name" value="RIBOSE-5-PHOSPHATE ISOMERASE 3, CHLOROPLASTIC-RELATED"/>
    <property type="match status" value="1"/>
</dbReference>
<dbReference type="SUPFAM" id="SSF75445">
    <property type="entry name" value="D-ribose-5-phosphate isomerase (RpiA), lid domain"/>
    <property type="match status" value="1"/>
</dbReference>
<dbReference type="Gene3D" id="3.30.70.260">
    <property type="match status" value="1"/>
</dbReference>
<evidence type="ECO:0000313" key="4">
    <source>
        <dbReference type="EMBL" id="PXV64009.1"/>
    </source>
</evidence>
<dbReference type="InterPro" id="IPR020672">
    <property type="entry name" value="Ribose5P_isomerase_typA_subgr"/>
</dbReference>
<dbReference type="InterPro" id="IPR004788">
    <property type="entry name" value="Ribose5P_isomerase_type_A"/>
</dbReference>
<dbReference type="GO" id="GO:0004751">
    <property type="term" value="F:ribose-5-phosphate isomerase activity"/>
    <property type="evidence" value="ECO:0007669"/>
    <property type="project" value="UniProtKB-UniRule"/>
</dbReference>
<dbReference type="InterPro" id="IPR037171">
    <property type="entry name" value="NagB/RpiA_transferase-like"/>
</dbReference>
<name>A0A1G6R4U4_9FIRM</name>
<evidence type="ECO:0000313" key="9">
    <source>
        <dbReference type="Proteomes" id="UP000324896"/>
    </source>
</evidence>
<reference evidence="6 8" key="3">
    <citation type="submission" date="2019-03" db="EMBL/GenBank/DDBJ databases">
        <title>Deep subsurface shale carbon reservoir microbial communities from Ohio and West Virginia, USA.</title>
        <authorList>
            <person name="Wrighton K."/>
        </authorList>
    </citation>
    <scope>NUCLEOTIDE SEQUENCE [LARGE SCALE GENOMIC DNA]</scope>
    <source>
        <strain evidence="6 8">UTICA-S4D12</strain>
    </source>
</reference>
<dbReference type="NCBIfam" id="TIGR00021">
    <property type="entry name" value="rpiA"/>
    <property type="match status" value="1"/>
</dbReference>
<comment type="subunit">
    <text evidence="3">Homodimer.</text>
</comment>
<dbReference type="AlphaFoldDB" id="A0A1G6R4U4"/>
<evidence type="ECO:0000313" key="5">
    <source>
        <dbReference type="EMBL" id="SDC99095.1"/>
    </source>
</evidence>
<gene>
    <name evidence="3" type="primary">rpiA</name>
    <name evidence="6" type="ORF">BY453_1381</name>
    <name evidence="4" type="ORF">C8C78_1209</name>
    <name evidence="5" type="ORF">SAMN04488597_12121</name>
</gene>
<dbReference type="EMBL" id="QICM01000020">
    <property type="protein sequence ID" value="PXV64009.1"/>
    <property type="molecule type" value="Genomic_DNA"/>
</dbReference>
<dbReference type="GO" id="GO:0009052">
    <property type="term" value="P:pentose-phosphate shunt, non-oxidative branch"/>
    <property type="evidence" value="ECO:0007669"/>
    <property type="project" value="UniProtKB-UniRule"/>
</dbReference>
<dbReference type="Proteomes" id="UP000324896">
    <property type="component" value="Unassembled WGS sequence"/>
</dbReference>
<feature type="binding site" evidence="3">
    <location>
        <position position="120"/>
    </location>
    <ligand>
        <name>substrate</name>
    </ligand>
</feature>
<dbReference type="UniPathway" id="UPA00115">
    <property type="reaction ID" value="UER00412"/>
</dbReference>
<dbReference type="PANTHER" id="PTHR43748">
    <property type="entry name" value="RIBOSE-5-PHOSPHATE ISOMERASE 3, CHLOROPLASTIC-RELATED"/>
    <property type="match status" value="1"/>
</dbReference>
<dbReference type="Proteomes" id="UP000247389">
    <property type="component" value="Unassembled WGS sequence"/>
</dbReference>
<dbReference type="Gene3D" id="3.40.50.1360">
    <property type="match status" value="1"/>
</dbReference>
<dbReference type="SUPFAM" id="SSF100950">
    <property type="entry name" value="NagB/RpiA/CoA transferase-like"/>
    <property type="match status" value="1"/>
</dbReference>
<dbReference type="EMBL" id="FMYT01000021">
    <property type="protein sequence ID" value="SDC99095.1"/>
    <property type="molecule type" value="Genomic_DNA"/>
</dbReference>
<feature type="binding site" evidence="3">
    <location>
        <begin position="25"/>
        <end position="28"/>
    </location>
    <ligand>
        <name>substrate</name>
    </ligand>
</feature>
<feature type="binding site" evidence="3">
    <location>
        <begin position="93"/>
        <end position="96"/>
    </location>
    <ligand>
        <name>substrate</name>
    </ligand>
</feature>
<comment type="similarity">
    <text evidence="3">Belongs to the ribose 5-phosphate isomerase family.</text>
</comment>
<evidence type="ECO:0000313" key="6">
    <source>
        <dbReference type="EMBL" id="TDS26171.1"/>
    </source>
</evidence>
<evidence type="ECO:0000256" key="3">
    <source>
        <dbReference type="HAMAP-Rule" id="MF_00170"/>
    </source>
</evidence>
<proteinExistence type="inferred from homology"/>
<dbReference type="CDD" id="cd01398">
    <property type="entry name" value="RPI_A"/>
    <property type="match status" value="1"/>
</dbReference>
<dbReference type="HAMAP" id="MF_00170">
    <property type="entry name" value="Rib_5P_isom_A"/>
    <property type="match status" value="1"/>
</dbReference>
<comment type="function">
    <text evidence="3">Catalyzes the reversible conversion of ribose-5-phosphate to ribulose 5-phosphate.</text>
</comment>
<dbReference type="NCBIfam" id="NF001924">
    <property type="entry name" value="PRK00702.1"/>
    <property type="match status" value="1"/>
</dbReference>
<organism evidence="5 9">
    <name type="scientific">Halanaerobium congolense</name>
    <dbReference type="NCBI Taxonomy" id="54121"/>
    <lineage>
        <taxon>Bacteria</taxon>
        <taxon>Bacillati</taxon>
        <taxon>Bacillota</taxon>
        <taxon>Clostridia</taxon>
        <taxon>Halanaerobiales</taxon>
        <taxon>Halanaerobiaceae</taxon>
        <taxon>Halanaerobium</taxon>
    </lineage>
</organism>
<protein>
    <recommendedName>
        <fullName evidence="3">Ribose-5-phosphate isomerase A</fullName>
        <ecNumber evidence="3">5.3.1.6</ecNumber>
    </recommendedName>
    <alternativeName>
        <fullName evidence="3">Phosphoriboisomerase A</fullName>
        <shortName evidence="3">PRI</shortName>
    </alternativeName>
</protein>
<reference evidence="5 9" key="1">
    <citation type="submission" date="2016-10" db="EMBL/GenBank/DDBJ databases">
        <authorList>
            <person name="Varghese N."/>
            <person name="Submissions S."/>
        </authorList>
    </citation>
    <scope>NUCLEOTIDE SEQUENCE [LARGE SCALE GENOMIC DNA]</scope>
    <source>
        <strain evidence="5 9">WG10</strain>
    </source>
</reference>
<dbReference type="EC" id="5.3.1.6" evidence="3"/>
<dbReference type="Pfam" id="PF06026">
    <property type="entry name" value="Rib_5-P_isom_A"/>
    <property type="match status" value="1"/>
</dbReference>
<comment type="pathway">
    <text evidence="3">Carbohydrate degradation; pentose phosphate pathway; D-ribose 5-phosphate from D-ribulose 5-phosphate (non-oxidative stage): step 1/1.</text>
</comment>
<comment type="catalytic activity">
    <reaction evidence="1 3">
        <text>aldehydo-D-ribose 5-phosphate = D-ribulose 5-phosphate</text>
        <dbReference type="Rhea" id="RHEA:14657"/>
        <dbReference type="ChEBI" id="CHEBI:58121"/>
        <dbReference type="ChEBI" id="CHEBI:58273"/>
        <dbReference type="EC" id="5.3.1.6"/>
    </reaction>
</comment>
<evidence type="ECO:0000256" key="2">
    <source>
        <dbReference type="ARBA" id="ARBA00023235"/>
    </source>
</evidence>
<feature type="binding site" evidence="3">
    <location>
        <begin position="80"/>
        <end position="83"/>
    </location>
    <ligand>
        <name>substrate</name>
    </ligand>
</feature>
<dbReference type="Proteomes" id="UP000295758">
    <property type="component" value="Unassembled WGS sequence"/>
</dbReference>
<dbReference type="RefSeq" id="WP_110301010.1">
    <property type="nucleotide sequence ID" value="NZ_FMYT01000021.1"/>
</dbReference>
<accession>A0A1G6R4U4</accession>
<dbReference type="InterPro" id="IPR050262">
    <property type="entry name" value="Ribose-5P_isomerase"/>
</dbReference>
<reference evidence="4 7" key="2">
    <citation type="submission" date="2018-04" db="EMBL/GenBank/DDBJ databases">
        <title>Subsurface microbial communities from deep shales in Ohio and West Virginia, USA.</title>
        <authorList>
            <person name="Wrighton K."/>
        </authorList>
    </citation>
    <scope>NUCLEOTIDE SEQUENCE [LARGE SCALE GENOMIC DNA]</scope>
    <source>
        <strain evidence="4 7">MSL28</strain>
    </source>
</reference>